<dbReference type="GO" id="GO:0006355">
    <property type="term" value="P:regulation of DNA-templated transcription"/>
    <property type="evidence" value="ECO:0007669"/>
    <property type="project" value="InterPro"/>
</dbReference>
<protein>
    <recommendedName>
        <fullName evidence="3">Ribbon-helix-helix protein CopG domain-containing protein</fullName>
    </recommendedName>
</protein>
<dbReference type="Proteomes" id="UP000178450">
    <property type="component" value="Unassembled WGS sequence"/>
</dbReference>
<dbReference type="CDD" id="cd22231">
    <property type="entry name" value="RHH_NikR_HicB-like"/>
    <property type="match status" value="1"/>
</dbReference>
<evidence type="ECO:0008006" key="3">
    <source>
        <dbReference type="Google" id="ProtNLM"/>
    </source>
</evidence>
<organism evidence="1 2">
    <name type="scientific">Candidatus Roizmanbacteria bacterium RIFOXYA1_FULL_41_12</name>
    <dbReference type="NCBI Taxonomy" id="1802082"/>
    <lineage>
        <taxon>Bacteria</taxon>
        <taxon>Candidatus Roizmaniibacteriota</taxon>
    </lineage>
</organism>
<comment type="caution">
    <text evidence="1">The sequence shown here is derived from an EMBL/GenBank/DDBJ whole genome shotgun (WGS) entry which is preliminary data.</text>
</comment>
<dbReference type="Gene3D" id="1.10.1220.10">
    <property type="entry name" value="Met repressor-like"/>
    <property type="match status" value="1"/>
</dbReference>
<evidence type="ECO:0000313" key="1">
    <source>
        <dbReference type="EMBL" id="OGK67012.1"/>
    </source>
</evidence>
<reference evidence="1 2" key="1">
    <citation type="journal article" date="2016" name="Nat. Commun.">
        <title>Thousands of microbial genomes shed light on interconnected biogeochemical processes in an aquifer system.</title>
        <authorList>
            <person name="Anantharaman K."/>
            <person name="Brown C.T."/>
            <person name="Hug L.A."/>
            <person name="Sharon I."/>
            <person name="Castelle C.J."/>
            <person name="Probst A.J."/>
            <person name="Thomas B.C."/>
            <person name="Singh A."/>
            <person name="Wilkins M.J."/>
            <person name="Karaoz U."/>
            <person name="Brodie E.L."/>
            <person name="Williams K.H."/>
            <person name="Hubbard S.S."/>
            <person name="Banfield J.F."/>
        </authorList>
    </citation>
    <scope>NUCLEOTIDE SEQUENCE [LARGE SCALE GENOMIC DNA]</scope>
</reference>
<evidence type="ECO:0000313" key="2">
    <source>
        <dbReference type="Proteomes" id="UP000178450"/>
    </source>
</evidence>
<sequence length="71" mass="8378">MRTVINISLPKQLSFVIDKEVKKGGYATRSEFFRSVLRWWMEYKLVKDLESSRQELSDGKGKLLKSLQDLR</sequence>
<proteinExistence type="predicted"/>
<dbReference type="SUPFAM" id="SSF47598">
    <property type="entry name" value="Ribbon-helix-helix"/>
    <property type="match status" value="1"/>
</dbReference>
<name>A0A1F7KGM0_9BACT</name>
<dbReference type="EMBL" id="MGBG01000002">
    <property type="protein sequence ID" value="OGK67012.1"/>
    <property type="molecule type" value="Genomic_DNA"/>
</dbReference>
<accession>A0A1F7KGM0</accession>
<dbReference type="InterPro" id="IPR010985">
    <property type="entry name" value="Ribbon_hlx_hlx"/>
</dbReference>
<gene>
    <name evidence="1" type="ORF">A2209_03075</name>
</gene>
<dbReference type="AlphaFoldDB" id="A0A1F7KGM0"/>
<dbReference type="InterPro" id="IPR013321">
    <property type="entry name" value="Arc_rbn_hlx_hlx"/>
</dbReference>